<evidence type="ECO:0000256" key="1">
    <source>
        <dbReference type="SAM" id="MobiDB-lite"/>
    </source>
</evidence>
<feature type="region of interest" description="Disordered" evidence="1">
    <location>
        <begin position="221"/>
        <end position="256"/>
    </location>
</feature>
<dbReference type="RefSeq" id="WP_273951829.1">
    <property type="nucleotide sequence ID" value="NZ_JAQSIP010000005.1"/>
</dbReference>
<dbReference type="Pfam" id="PF07793">
    <property type="entry name" value="DUF1631"/>
    <property type="match status" value="1"/>
</dbReference>
<gene>
    <name evidence="2" type="ORF">PSQ40_12410</name>
</gene>
<organism evidence="2 3">
    <name type="scientific">Curvibacter cyanobacteriorum</name>
    <dbReference type="NCBI Taxonomy" id="3026422"/>
    <lineage>
        <taxon>Bacteria</taxon>
        <taxon>Pseudomonadati</taxon>
        <taxon>Pseudomonadota</taxon>
        <taxon>Betaproteobacteria</taxon>
        <taxon>Burkholderiales</taxon>
        <taxon>Comamonadaceae</taxon>
        <taxon>Curvibacter</taxon>
    </lineage>
</organism>
<sequence>MATYAAPTPPHELGLQVRQRFVDVLLKGLPALAEASDTQMLALASQTGTAREMQAHRDAWLAWQQKRGVFLTQLRHAWQGALKPAAASPAPRAGQLDVLSLELVGDDVVENKIMSSRMASALSERVALEWGELRGRLQELQAGEDLPANDVLRVETLTQLLVEQWVQCELSRDSLLVLFERLKGLMAAQLREAYRGASDWLTQRGVVANDDLRARVKRAPSSLGFDSGSQSATLQSTGQDLASTRSGLSSRSARAEDTRLLTATTPLLRARARAHGLIGQLQRLLLRSVGEVGGSLAGDSTVRSPVASPSARAGLSGGAPIAAGTPTGVAGGLGLSGLQFSAPASEALAQALAAAPLQHQRQDGAPLSGVLVLDASAAGVAAAVGAVREKSAELKKKTANPAEKATIEIVALMFQSILSEERLPPTIRVWFARLQVPVLRVALAEPEFFENLSHPARLLIDRMGSCVLGFDDNAIADSALEAEIRRVVQVIEQYPETGRRVFQLVHDEFQRFLDRFLTEKSKTSRLVSVAQQVEQKEALGIQYTIELRNMLKDMPVRDEVRDFLFKVWSEVLALSAVRSGPQHDTTVLFKKTAADLVWAASAKPNRADRARVIHDLPMLLQRLRQGLSLLGVNGSAQEAHIKILSETLADAFLSKTEAIPQATIDAMAKRLTHLEDYVTEEGLDELPLDAESLEVMLGVDSTSLTVVAGGGSQPSEDMLAWALELQPGLWFTLDHNGSTTQVQYAWRSDRRQLHLFASLDGGSYLIQLRRLAAYLQAGLLVPQEEETLTLRATREALAKLDANPERLLN</sequence>
<keyword evidence="3" id="KW-1185">Reference proteome</keyword>
<feature type="region of interest" description="Disordered" evidence="1">
    <location>
        <begin position="297"/>
        <end position="319"/>
    </location>
</feature>
<dbReference type="InterPro" id="IPR012434">
    <property type="entry name" value="DUF1631"/>
</dbReference>
<accession>A0ABT5N2V2</accession>
<feature type="compositionally biased region" description="Polar residues" evidence="1">
    <location>
        <begin position="227"/>
        <end position="252"/>
    </location>
</feature>
<evidence type="ECO:0000313" key="2">
    <source>
        <dbReference type="EMBL" id="MDD0839378.1"/>
    </source>
</evidence>
<comment type="caution">
    <text evidence="2">The sequence shown here is derived from an EMBL/GenBank/DDBJ whole genome shotgun (WGS) entry which is preliminary data.</text>
</comment>
<dbReference type="EMBL" id="JAQSIP010000005">
    <property type="protein sequence ID" value="MDD0839378.1"/>
    <property type="molecule type" value="Genomic_DNA"/>
</dbReference>
<protein>
    <submittedName>
        <fullName evidence="2">DUF1631 family protein</fullName>
    </submittedName>
</protein>
<dbReference type="Proteomes" id="UP001528673">
    <property type="component" value="Unassembled WGS sequence"/>
</dbReference>
<evidence type="ECO:0000313" key="3">
    <source>
        <dbReference type="Proteomes" id="UP001528673"/>
    </source>
</evidence>
<reference evidence="2 3" key="1">
    <citation type="submission" date="2023-02" db="EMBL/GenBank/DDBJ databases">
        <title>Bacterial whole genomic sequence of Curvibacter sp. HBC61.</title>
        <authorList>
            <person name="Le V."/>
            <person name="Ko S.-R."/>
            <person name="Ahn C.-Y."/>
            <person name="Oh H.-M."/>
        </authorList>
    </citation>
    <scope>NUCLEOTIDE SEQUENCE [LARGE SCALE GENOMIC DNA]</scope>
    <source>
        <strain evidence="2 3">HBC61</strain>
    </source>
</reference>
<name>A0ABT5N2V2_9BURK</name>
<proteinExistence type="predicted"/>